<evidence type="ECO:0008006" key="4">
    <source>
        <dbReference type="Google" id="ProtNLM"/>
    </source>
</evidence>
<accession>A0A1Q9LFU0</accession>
<evidence type="ECO:0000313" key="3">
    <source>
        <dbReference type="Proteomes" id="UP000186040"/>
    </source>
</evidence>
<feature type="signal peptide" evidence="1">
    <location>
        <begin position="1"/>
        <end position="21"/>
    </location>
</feature>
<dbReference type="AlphaFoldDB" id="A0A1Q9LFU0"/>
<dbReference type="PROSITE" id="PS51257">
    <property type="entry name" value="PROKAR_LIPOPROTEIN"/>
    <property type="match status" value="1"/>
</dbReference>
<dbReference type="RefSeq" id="WP_075977565.1">
    <property type="nucleotide sequence ID" value="NZ_MKQR01000026.1"/>
</dbReference>
<feature type="chain" id="PRO_5039647148" description="DUF4352 domain-containing protein" evidence="1">
    <location>
        <begin position="22"/>
        <end position="195"/>
    </location>
</feature>
<sequence>MRVWSALLVVLSAAALTTTLAACTNVVGGTPAGIAGAVTPPTPPTPTTRAVTLLPKKLGEQAGIRDDALGLMVSFSFDKIQVDPRCTAKARVKPTNGHFLAITVTAETGPNYDGATLTDLSTAEFKVLGPDTTQDTAVRTPAADKCFPAAQKLPVLDAPGEVFTGKIVLDTRFTTGTIVFRPGTLEGNGGWAWSF</sequence>
<name>A0A1Q9LFU0_9PSEU</name>
<dbReference type="EMBL" id="MKQR01000026">
    <property type="protein sequence ID" value="OLR90893.1"/>
    <property type="molecule type" value="Genomic_DNA"/>
</dbReference>
<gene>
    <name evidence="2" type="ORF">BJP25_30515</name>
</gene>
<keyword evidence="1" id="KW-0732">Signal</keyword>
<proteinExistence type="predicted"/>
<organism evidence="2 3">
    <name type="scientific">Actinokineospora bangkokensis</name>
    <dbReference type="NCBI Taxonomy" id="1193682"/>
    <lineage>
        <taxon>Bacteria</taxon>
        <taxon>Bacillati</taxon>
        <taxon>Actinomycetota</taxon>
        <taxon>Actinomycetes</taxon>
        <taxon>Pseudonocardiales</taxon>
        <taxon>Pseudonocardiaceae</taxon>
        <taxon>Actinokineospora</taxon>
    </lineage>
</organism>
<comment type="caution">
    <text evidence="2">The sequence shown here is derived from an EMBL/GenBank/DDBJ whole genome shotgun (WGS) entry which is preliminary data.</text>
</comment>
<evidence type="ECO:0000256" key="1">
    <source>
        <dbReference type="SAM" id="SignalP"/>
    </source>
</evidence>
<dbReference type="Proteomes" id="UP000186040">
    <property type="component" value="Unassembled WGS sequence"/>
</dbReference>
<reference evidence="2 3" key="1">
    <citation type="submission" date="2016-10" db="EMBL/GenBank/DDBJ databases">
        <title>The Draft Genome Sequence of Actinokineospora bangkokensis 44EHWT reveals the biosynthetic pathway of antifungal compounds Thailandins with unusual extender unit butylmalonyl-CoA.</title>
        <authorList>
            <person name="Greule A."/>
            <person name="Intra B."/>
            <person name="Flemming S."/>
            <person name="Rommel M.G."/>
            <person name="Panbangred W."/>
            <person name="Bechthold A."/>
        </authorList>
    </citation>
    <scope>NUCLEOTIDE SEQUENCE [LARGE SCALE GENOMIC DNA]</scope>
    <source>
        <strain evidence="2 3">44EHW</strain>
    </source>
</reference>
<dbReference type="OrthoDB" id="3699666at2"/>
<evidence type="ECO:0000313" key="2">
    <source>
        <dbReference type="EMBL" id="OLR90893.1"/>
    </source>
</evidence>
<keyword evidence="3" id="KW-1185">Reference proteome</keyword>
<protein>
    <recommendedName>
        <fullName evidence="4">DUF4352 domain-containing protein</fullName>
    </recommendedName>
</protein>